<evidence type="ECO:0000256" key="1">
    <source>
        <dbReference type="SAM" id="MobiDB-lite"/>
    </source>
</evidence>
<reference evidence="4 5" key="2">
    <citation type="submission" date="2016-10" db="EMBL/GenBank/DDBJ databases">
        <authorList>
            <person name="de Groot N.N."/>
        </authorList>
    </citation>
    <scope>NUCLEOTIDE SEQUENCE [LARGE SCALE GENOMIC DNA]</scope>
    <source>
        <strain evidence="4 5">OGL-20</strain>
    </source>
</reference>
<feature type="domain" description="Calcineurin-like phosphoesterase" evidence="2">
    <location>
        <begin position="324"/>
        <end position="498"/>
    </location>
</feature>
<dbReference type="EMBL" id="CP015105">
    <property type="protein sequence ID" value="ASJ13581.1"/>
    <property type="molecule type" value="Genomic_DNA"/>
</dbReference>
<dbReference type="Proteomes" id="UP000250136">
    <property type="component" value="Chromosome"/>
</dbReference>
<gene>
    <name evidence="3" type="ORF">A3L14_11205</name>
    <name evidence="4" type="ORF">SAMN05216170_2355</name>
</gene>
<dbReference type="InterPro" id="IPR004843">
    <property type="entry name" value="Calcineurin-like_PHP"/>
</dbReference>
<name>A0A1I0QAS9_9EURY</name>
<feature type="region of interest" description="Disordered" evidence="1">
    <location>
        <begin position="26"/>
        <end position="47"/>
    </location>
</feature>
<accession>A0A1I0QAS9</accession>
<keyword evidence="6" id="KW-1185">Reference proteome</keyword>
<dbReference type="InterPro" id="IPR029052">
    <property type="entry name" value="Metallo-depent_PP-like"/>
</dbReference>
<dbReference type="Pfam" id="PF00149">
    <property type="entry name" value="Metallophos"/>
    <property type="match status" value="1"/>
</dbReference>
<dbReference type="PANTHER" id="PTHR43143">
    <property type="entry name" value="METALLOPHOSPHOESTERASE, CALCINEURIN SUPERFAMILY"/>
    <property type="match status" value="1"/>
</dbReference>
<proteinExistence type="predicted"/>
<organism evidence="4 5">
    <name type="scientific">Thermococcus thioreducens</name>
    <dbReference type="NCBI Taxonomy" id="277988"/>
    <lineage>
        <taxon>Archaea</taxon>
        <taxon>Methanobacteriati</taxon>
        <taxon>Methanobacteriota</taxon>
        <taxon>Thermococci</taxon>
        <taxon>Thermococcales</taxon>
        <taxon>Thermococcaceae</taxon>
        <taxon>Thermococcus</taxon>
    </lineage>
</organism>
<dbReference type="GeneID" id="33335002"/>
<reference evidence="3 6" key="1">
    <citation type="submission" date="2016-04" db="EMBL/GenBank/DDBJ databases">
        <title>Complete genome sequence of Thermococcus thioreducens type strain OGL-20P.</title>
        <authorList>
            <person name="Oger P.M."/>
        </authorList>
    </citation>
    <scope>NUCLEOTIDE SEQUENCE [LARGE SCALE GENOMIC DNA]</scope>
    <source>
        <strain evidence="3 6">OGL-20P</strain>
    </source>
</reference>
<dbReference type="SUPFAM" id="SSF56300">
    <property type="entry name" value="Metallo-dependent phosphatases"/>
    <property type="match status" value="1"/>
</dbReference>
<evidence type="ECO:0000313" key="3">
    <source>
        <dbReference type="EMBL" id="ASJ13581.1"/>
    </source>
</evidence>
<dbReference type="InterPro" id="IPR051918">
    <property type="entry name" value="STPP_CPPED1"/>
</dbReference>
<dbReference type="GO" id="GO:0016787">
    <property type="term" value="F:hydrolase activity"/>
    <property type="evidence" value="ECO:0007669"/>
    <property type="project" value="InterPro"/>
</dbReference>
<protein>
    <submittedName>
        <fullName evidence="3 4">Phosphoesterase</fullName>
    </submittedName>
</protein>
<dbReference type="Proteomes" id="UP000182125">
    <property type="component" value="Unassembled WGS sequence"/>
</dbReference>
<dbReference type="Gene3D" id="3.60.21.10">
    <property type="match status" value="1"/>
</dbReference>
<dbReference type="EMBL" id="FOIW01000003">
    <property type="protein sequence ID" value="SEW24096.1"/>
    <property type="molecule type" value="Genomic_DNA"/>
</dbReference>
<evidence type="ECO:0000259" key="2">
    <source>
        <dbReference type="Pfam" id="PF00149"/>
    </source>
</evidence>
<evidence type="ECO:0000313" key="6">
    <source>
        <dbReference type="Proteomes" id="UP000250136"/>
    </source>
</evidence>
<dbReference type="OrthoDB" id="99730at2157"/>
<evidence type="ECO:0000313" key="5">
    <source>
        <dbReference type="Proteomes" id="UP000182125"/>
    </source>
</evidence>
<dbReference type="PANTHER" id="PTHR43143:SF1">
    <property type="entry name" value="SERINE_THREONINE-PROTEIN PHOSPHATASE CPPED1"/>
    <property type="match status" value="1"/>
</dbReference>
<dbReference type="KEGG" id="ttd:A3L14_11205"/>
<dbReference type="AlphaFoldDB" id="A0A1I0QAS9"/>
<dbReference type="PROSITE" id="PS51257">
    <property type="entry name" value="PROKAR_LIPOPROTEIN"/>
    <property type="match status" value="1"/>
</dbReference>
<evidence type="ECO:0000313" key="4">
    <source>
        <dbReference type="EMBL" id="SEW24096.1"/>
    </source>
</evidence>
<dbReference type="RefSeq" id="WP_074631562.1">
    <property type="nucleotide sequence ID" value="NZ_CP015105.1"/>
</dbReference>
<sequence>MKKVASAVLLVLIVLAAGCIGSNGGTASTSPTGTGTTSATSPTASPTESGGIDFAAYGKGQVLSNWYKIGDTSKVYVSKGYEDLAKHYFPNAQILPASQYEGGIAILSPEDARPVLRGKPILITVNDYFGYIVYKLGLKFVGKDKGIFAAFNKDGKAYLVFTGTGKAGAGAALEYAMGLKEGRQINTGDVLRSGEFEGILLKVIGDNNWNGVQDEGEHWYLSSFKTMEPFIYYWRVVDGENVTVKGGFIKLVNGSTVYIYALGFNVSVEVKNPNGAELTYVIENTNPSVLNLPEDVETGDTWVKFTTSKPSFSISPRDVGNYTVLAFGDHRSDGGKEVPPAFLKVRDAMNSDEGAFIIDGGDLVYSGKVDEWGELMKEWKWNKPVFIAVGNHEYRGEGINVYHQLFGPTDYSFALGDYYYIFMNNIDHDYGLSDEQWEWLQNELEKAKGLGKKPVIVMHAPPVDPRPNGNHGMNYMDGKKLLQLMKAYSAFGVFSHIHMFWDGEIDGVRYIVTGGGGAPLYAKPDEGGFYHYARLGMLSNATITAEPVKVNP</sequence>